<dbReference type="Pfam" id="PF04607">
    <property type="entry name" value="RelA_SpoT"/>
    <property type="match status" value="1"/>
</dbReference>
<dbReference type="Proteomes" id="UP000184526">
    <property type="component" value="Unassembled WGS sequence"/>
</dbReference>
<dbReference type="OrthoDB" id="1694513at2"/>
<protein>
    <recommendedName>
        <fullName evidence="3">RelA/SpoT domain-containing protein</fullName>
    </recommendedName>
</protein>
<sequence>MELKMFDFIEDVNECLRDIRSELKEIAEEIEDYLEECLIPVNEGNLHIRSRVKSSSSLREKILRNSYYKNYKTGEELILNLHDLIGVRIECRFIEDEKEIYNALREYFVVKDEESGYYYNPKNENVLLELDSIQPQRQKNGFEIFRIDGLYKNGDKCYNYELQIKSLVNVFWGEIEHKIIYKNNNYMIADGFLKEIMKSIKKNLSMIDNQLLLIYNQYNYSNAIDPLVRKNHIEVLLSKMIYDIFSTKMKDSIGFIVDFKKSCDTIVNYIFRTNHAHDLEGYNKTLLKMFDRINEISKDEVNFNSEIKFERDVCVNGEFARVISKEILNNINNDFQWNLFFKILFEIELGNNAEDFECFIKYLCNEFYGSHSFVELYKKFEIEEAEDIKEDLMVSIAKAYEKNGTINFIQEKYIEDINESLDNYLKVLCDVVKDFEQWAENKETYLEIFTVKVLLILNTNIERKVINKLIKKIKSVNKDEDNKKKLLEFFN</sequence>
<name>A0A1M5TAG9_9CLOT</name>
<dbReference type="PANTHER" id="PTHR41773">
    <property type="entry name" value="GTP PYROPHOSPHATASE-RELATED"/>
    <property type="match status" value="1"/>
</dbReference>
<gene>
    <name evidence="4" type="ORF">SAMN02745196_00497</name>
</gene>
<dbReference type="AlphaFoldDB" id="A0A1M5TAG9"/>
<dbReference type="EMBL" id="FQXP01000003">
    <property type="protein sequence ID" value="SHH47714.1"/>
    <property type="molecule type" value="Genomic_DNA"/>
</dbReference>
<comment type="pathway">
    <text evidence="1">Purine metabolism; ppGpp biosynthesis; ppGpp from GTP: step 1/2.</text>
</comment>
<dbReference type="InterPro" id="IPR007685">
    <property type="entry name" value="RelA_SpoT"/>
</dbReference>
<evidence type="ECO:0000313" key="5">
    <source>
        <dbReference type="Proteomes" id="UP000184526"/>
    </source>
</evidence>
<evidence type="ECO:0000256" key="1">
    <source>
        <dbReference type="ARBA" id="ARBA00004976"/>
    </source>
</evidence>
<reference evidence="4 5" key="1">
    <citation type="submission" date="2016-11" db="EMBL/GenBank/DDBJ databases">
        <authorList>
            <person name="Jaros S."/>
            <person name="Januszkiewicz K."/>
            <person name="Wedrychowicz H."/>
        </authorList>
    </citation>
    <scope>NUCLEOTIDE SEQUENCE [LARGE SCALE GENOMIC DNA]</scope>
    <source>
        <strain evidence="4 5">DSM 3089</strain>
    </source>
</reference>
<keyword evidence="2" id="KW-0175">Coiled coil</keyword>
<dbReference type="CDD" id="cd05399">
    <property type="entry name" value="NT_Rel-Spo_like"/>
    <property type="match status" value="1"/>
</dbReference>
<organism evidence="4 5">
    <name type="scientific">Clostridium collagenovorans DSM 3089</name>
    <dbReference type="NCBI Taxonomy" id="1121306"/>
    <lineage>
        <taxon>Bacteria</taxon>
        <taxon>Bacillati</taxon>
        <taxon>Bacillota</taxon>
        <taxon>Clostridia</taxon>
        <taxon>Eubacteriales</taxon>
        <taxon>Clostridiaceae</taxon>
        <taxon>Clostridium</taxon>
    </lineage>
</organism>
<dbReference type="GO" id="GO:0015970">
    <property type="term" value="P:guanosine tetraphosphate biosynthetic process"/>
    <property type="evidence" value="ECO:0007669"/>
    <property type="project" value="UniProtKB-UniPathway"/>
</dbReference>
<dbReference type="InterPro" id="IPR043519">
    <property type="entry name" value="NT_sf"/>
</dbReference>
<evidence type="ECO:0000313" key="4">
    <source>
        <dbReference type="EMBL" id="SHH47714.1"/>
    </source>
</evidence>
<evidence type="ECO:0000256" key="2">
    <source>
        <dbReference type="SAM" id="Coils"/>
    </source>
</evidence>
<dbReference type="UniPathway" id="UPA00908">
    <property type="reaction ID" value="UER00884"/>
</dbReference>
<accession>A0A1M5TAG9</accession>
<dbReference type="PANTHER" id="PTHR41773:SF1">
    <property type="entry name" value="RELA_SPOT DOMAIN-CONTAINING PROTEIN"/>
    <property type="match status" value="1"/>
</dbReference>
<evidence type="ECO:0000259" key="3">
    <source>
        <dbReference type="SMART" id="SM00954"/>
    </source>
</evidence>
<dbReference type="RefSeq" id="WP_072829708.1">
    <property type="nucleotide sequence ID" value="NZ_FQXP01000003.1"/>
</dbReference>
<keyword evidence="5" id="KW-1185">Reference proteome</keyword>
<feature type="domain" description="RelA/SpoT" evidence="3">
    <location>
        <begin position="50"/>
        <end position="187"/>
    </location>
</feature>
<dbReference type="SUPFAM" id="SSF81301">
    <property type="entry name" value="Nucleotidyltransferase"/>
    <property type="match status" value="1"/>
</dbReference>
<dbReference type="SMART" id="SM00954">
    <property type="entry name" value="RelA_SpoT"/>
    <property type="match status" value="1"/>
</dbReference>
<dbReference type="STRING" id="1121306.SAMN02745196_00497"/>
<dbReference type="Gene3D" id="3.30.460.10">
    <property type="entry name" value="Beta Polymerase, domain 2"/>
    <property type="match status" value="1"/>
</dbReference>
<feature type="coiled-coil region" evidence="2">
    <location>
        <begin position="9"/>
        <end position="36"/>
    </location>
</feature>
<proteinExistence type="predicted"/>